<dbReference type="CDD" id="cd18137">
    <property type="entry name" value="HLD_clamp_pol_III_gamma_tau"/>
    <property type="match status" value="1"/>
</dbReference>
<dbReference type="Gene3D" id="1.10.8.60">
    <property type="match status" value="1"/>
</dbReference>
<dbReference type="SUPFAM" id="SSF52540">
    <property type="entry name" value="P-loop containing nucleoside triphosphate hydrolases"/>
    <property type="match status" value="1"/>
</dbReference>
<evidence type="ECO:0000256" key="3">
    <source>
        <dbReference type="ARBA" id="ARBA00022679"/>
    </source>
</evidence>
<gene>
    <name evidence="13" type="primary">dnaX</name>
    <name evidence="13" type="ORF">NE663_08370</name>
</gene>
<dbReference type="PRINTS" id="PR00300">
    <property type="entry name" value="CLPPROTEASEA"/>
</dbReference>
<dbReference type="InterPro" id="IPR004622">
    <property type="entry name" value="DNA_pol_HolB"/>
</dbReference>
<keyword evidence="3 13" id="KW-0808">Transferase</keyword>
<dbReference type="InterPro" id="IPR045085">
    <property type="entry name" value="HLD_clamp_pol_III_gamma_tau"/>
</dbReference>
<evidence type="ECO:0000256" key="4">
    <source>
        <dbReference type="ARBA" id="ARBA00022695"/>
    </source>
</evidence>
<dbReference type="InterPro" id="IPR008921">
    <property type="entry name" value="DNA_pol3_clamp-load_cplx_C"/>
</dbReference>
<keyword evidence="10" id="KW-0239">DNA-directed DNA polymerase</keyword>
<organism evidence="13 14">
    <name type="scientific">Massilicoli timonensis</name>
    <dbReference type="NCBI Taxonomy" id="2015901"/>
    <lineage>
        <taxon>Bacteria</taxon>
        <taxon>Bacillati</taxon>
        <taxon>Bacillota</taxon>
        <taxon>Erysipelotrichia</taxon>
        <taxon>Erysipelotrichales</taxon>
        <taxon>Erysipelotrichaceae</taxon>
        <taxon>Massilicoli</taxon>
    </lineage>
</organism>
<name>A0ABT1SM16_9FIRM</name>
<dbReference type="SMART" id="SM00382">
    <property type="entry name" value="AAA"/>
    <property type="match status" value="1"/>
</dbReference>
<dbReference type="SUPFAM" id="SSF48019">
    <property type="entry name" value="post-AAA+ oligomerization domain-like"/>
    <property type="match status" value="1"/>
</dbReference>
<evidence type="ECO:0000313" key="14">
    <source>
        <dbReference type="Proteomes" id="UP001524435"/>
    </source>
</evidence>
<reference evidence="13 14" key="1">
    <citation type="submission" date="2022-06" db="EMBL/GenBank/DDBJ databases">
        <title>Isolation of gut microbiota from human fecal samples.</title>
        <authorList>
            <person name="Pamer E.G."/>
            <person name="Barat B."/>
            <person name="Waligurski E."/>
            <person name="Medina S."/>
            <person name="Paddock L."/>
            <person name="Mostad J."/>
        </authorList>
    </citation>
    <scope>NUCLEOTIDE SEQUENCE [LARGE SCALE GENOMIC DNA]</scope>
    <source>
        <strain evidence="13 14">DFI.6.1</strain>
    </source>
</reference>
<dbReference type="InterPro" id="IPR012763">
    <property type="entry name" value="DNA_pol_III_sug/sutau_N"/>
</dbReference>
<proteinExistence type="inferred from homology"/>
<evidence type="ECO:0000256" key="1">
    <source>
        <dbReference type="ARBA" id="ARBA00006360"/>
    </source>
</evidence>
<dbReference type="PANTHER" id="PTHR11669:SF0">
    <property type="entry name" value="PROTEIN STICHEL-LIKE 2"/>
    <property type="match status" value="1"/>
</dbReference>
<dbReference type="EC" id="2.7.7.7" evidence="2"/>
<dbReference type="PANTHER" id="PTHR11669">
    <property type="entry name" value="REPLICATION FACTOR C / DNA POLYMERASE III GAMMA-TAU SUBUNIT"/>
    <property type="match status" value="1"/>
</dbReference>
<evidence type="ECO:0000256" key="11">
    <source>
        <dbReference type="ARBA" id="ARBA00049244"/>
    </source>
</evidence>
<comment type="catalytic activity">
    <reaction evidence="11">
        <text>DNA(n) + a 2'-deoxyribonucleoside 5'-triphosphate = DNA(n+1) + diphosphate</text>
        <dbReference type="Rhea" id="RHEA:22508"/>
        <dbReference type="Rhea" id="RHEA-COMP:17339"/>
        <dbReference type="Rhea" id="RHEA-COMP:17340"/>
        <dbReference type="ChEBI" id="CHEBI:33019"/>
        <dbReference type="ChEBI" id="CHEBI:61560"/>
        <dbReference type="ChEBI" id="CHEBI:173112"/>
        <dbReference type="EC" id="2.7.7.7"/>
    </reaction>
</comment>
<dbReference type="Pfam" id="PF13177">
    <property type="entry name" value="DNA_pol3_delta2"/>
    <property type="match status" value="1"/>
</dbReference>
<evidence type="ECO:0000256" key="5">
    <source>
        <dbReference type="ARBA" id="ARBA00022705"/>
    </source>
</evidence>
<comment type="similarity">
    <text evidence="1">Belongs to the DnaX/STICHEL family.</text>
</comment>
<dbReference type="Proteomes" id="UP001524435">
    <property type="component" value="Unassembled WGS sequence"/>
</dbReference>
<keyword evidence="9" id="KW-0067">ATP-binding</keyword>
<evidence type="ECO:0000256" key="6">
    <source>
        <dbReference type="ARBA" id="ARBA00022723"/>
    </source>
</evidence>
<keyword evidence="14" id="KW-1185">Reference proteome</keyword>
<dbReference type="InterPro" id="IPR003593">
    <property type="entry name" value="AAA+_ATPase"/>
</dbReference>
<dbReference type="RefSeq" id="WP_256198133.1">
    <property type="nucleotide sequence ID" value="NZ_CANTYB010000094.1"/>
</dbReference>
<dbReference type="InterPro" id="IPR022754">
    <property type="entry name" value="DNA_pol_III_gamma-3"/>
</dbReference>
<evidence type="ECO:0000259" key="12">
    <source>
        <dbReference type="SMART" id="SM00382"/>
    </source>
</evidence>
<keyword evidence="6" id="KW-0479">Metal-binding</keyword>
<dbReference type="NCBIfam" id="TIGR00678">
    <property type="entry name" value="holB"/>
    <property type="match status" value="1"/>
</dbReference>
<dbReference type="InterPro" id="IPR050238">
    <property type="entry name" value="DNA_Rep/Repair_Clamp_Loader"/>
</dbReference>
<accession>A0ABT1SM16</accession>
<dbReference type="EMBL" id="JANGCH010000012">
    <property type="protein sequence ID" value="MCQ5122270.1"/>
    <property type="molecule type" value="Genomic_DNA"/>
</dbReference>
<dbReference type="Pfam" id="PF12169">
    <property type="entry name" value="DNA_pol3_gamma3"/>
    <property type="match status" value="1"/>
</dbReference>
<keyword evidence="8" id="KW-0862">Zinc</keyword>
<keyword evidence="5" id="KW-0235">DNA replication</keyword>
<dbReference type="NCBIfam" id="NF004046">
    <property type="entry name" value="PRK05563.1"/>
    <property type="match status" value="1"/>
</dbReference>
<feature type="domain" description="AAA+ ATPase" evidence="12">
    <location>
        <begin position="37"/>
        <end position="178"/>
    </location>
</feature>
<protein>
    <recommendedName>
        <fullName evidence="2">DNA-directed DNA polymerase</fullName>
        <ecNumber evidence="2">2.7.7.7</ecNumber>
    </recommendedName>
</protein>
<dbReference type="InterPro" id="IPR001270">
    <property type="entry name" value="ClpA/B"/>
</dbReference>
<dbReference type="GO" id="GO:0003887">
    <property type="term" value="F:DNA-directed DNA polymerase activity"/>
    <property type="evidence" value="ECO:0007669"/>
    <property type="project" value="UniProtKB-EC"/>
</dbReference>
<comment type="caution">
    <text evidence="13">The sequence shown here is derived from an EMBL/GenBank/DDBJ whole genome shotgun (WGS) entry which is preliminary data.</text>
</comment>
<dbReference type="NCBIfam" id="TIGR02397">
    <property type="entry name" value="dnaX_nterm"/>
    <property type="match status" value="1"/>
</dbReference>
<sequence>MGYKALYRTYRPSNFNEVAGQQHIVKTLRNAVEQNKIAHAYLFCGPRGTGKTSIAKIFAKAVNCTGEGEKPCGKCPNCIAIAEGTHPDIVEIDAASNNGVEEVRNLIEKVKYAPIEGKYKVYIIDEVHMMSAGAFNALLKTIEEPPAHIIFILATTEPQKVLPTIISRCQRFDFNRVNPEEMIPYLQGILEKEQIKCEDEVIRMIAQLSDGGMRDSLSILDQCIAYAQNDIKVTHINEIYGITTTQDKLHLLKWVKEKKIADLMNALDRMNEKGTDIKRLTMDLVELLKESIIFEYTNDQALLHYLNESEVNEIISLYRTDVRLQIIDVLLETYDKYRNAASVASYFEVALLKCMYFEKDQSQNIPAMKNHSHQEQETISVAQKNKKEDVSRETINTETIEEDRTEDSETITDIPLVEDINTEEMKQEHAETAAEAEPSVKPLKDELVVRLLVGANKPEKMKDMEYMKKIPEYLLDMEWGKYANLLSDCTITASGAQYLIICVENQPIVNEINELDSNNQFLQFTAKIFEKNKKVFAITTEQQKRVIAQFKQAMAANALPEPITFEELENDREETIKEKTEQELVEELFGKDHIVVMEE</sequence>
<evidence type="ECO:0000256" key="2">
    <source>
        <dbReference type="ARBA" id="ARBA00012417"/>
    </source>
</evidence>
<dbReference type="Gene3D" id="1.20.272.10">
    <property type="match status" value="1"/>
</dbReference>
<keyword evidence="7" id="KW-0547">Nucleotide-binding</keyword>
<evidence type="ECO:0000256" key="9">
    <source>
        <dbReference type="ARBA" id="ARBA00022840"/>
    </source>
</evidence>
<dbReference type="CDD" id="cd00009">
    <property type="entry name" value="AAA"/>
    <property type="match status" value="1"/>
</dbReference>
<keyword evidence="4 13" id="KW-0548">Nucleotidyltransferase</keyword>
<dbReference type="Pfam" id="PF22608">
    <property type="entry name" value="DNAX_ATPase_lid"/>
    <property type="match status" value="1"/>
</dbReference>
<evidence type="ECO:0000256" key="10">
    <source>
        <dbReference type="ARBA" id="ARBA00022932"/>
    </source>
</evidence>
<evidence type="ECO:0000256" key="7">
    <source>
        <dbReference type="ARBA" id="ARBA00022741"/>
    </source>
</evidence>
<dbReference type="InterPro" id="IPR027417">
    <property type="entry name" value="P-loop_NTPase"/>
</dbReference>
<evidence type="ECO:0000313" key="13">
    <source>
        <dbReference type="EMBL" id="MCQ5122270.1"/>
    </source>
</evidence>
<evidence type="ECO:0000256" key="8">
    <source>
        <dbReference type="ARBA" id="ARBA00022833"/>
    </source>
</evidence>
<dbReference type="Gene3D" id="3.40.50.300">
    <property type="entry name" value="P-loop containing nucleotide triphosphate hydrolases"/>
    <property type="match status" value="1"/>
</dbReference>